<keyword evidence="4" id="KW-0012">Acyltransferase</keyword>
<keyword evidence="5" id="KW-1185">Reference proteome</keyword>
<reference evidence="4 5" key="1">
    <citation type="submission" date="2019-02" db="EMBL/GenBank/DDBJ databases">
        <authorList>
            <person name="Li Y."/>
        </authorList>
    </citation>
    <scope>NUCLEOTIDE SEQUENCE [LARGE SCALE GENOMIC DNA]</scope>
    <source>
        <strain evidence="4 5">30C10-4-7</strain>
    </source>
</reference>
<dbReference type="PANTHER" id="PTHR23028">
    <property type="entry name" value="ACETYLTRANSFERASE"/>
    <property type="match status" value="1"/>
</dbReference>
<evidence type="ECO:0000259" key="2">
    <source>
        <dbReference type="Pfam" id="PF01757"/>
    </source>
</evidence>
<feature type="transmembrane region" description="Helical" evidence="1">
    <location>
        <begin position="292"/>
        <end position="310"/>
    </location>
</feature>
<dbReference type="InterPro" id="IPR043968">
    <property type="entry name" value="SGNH"/>
</dbReference>
<dbReference type="EMBL" id="SGIT01000003">
    <property type="protein sequence ID" value="RZF58956.1"/>
    <property type="molecule type" value="Genomic_DNA"/>
</dbReference>
<dbReference type="PANTHER" id="PTHR23028:SF53">
    <property type="entry name" value="ACYL_TRANSF_3 DOMAIN-CONTAINING PROTEIN"/>
    <property type="match status" value="1"/>
</dbReference>
<dbReference type="RefSeq" id="WP_130142792.1">
    <property type="nucleotide sequence ID" value="NZ_SGIT01000003.1"/>
</dbReference>
<dbReference type="Pfam" id="PF01757">
    <property type="entry name" value="Acyl_transf_3"/>
    <property type="match status" value="1"/>
</dbReference>
<dbReference type="Proteomes" id="UP000292855">
    <property type="component" value="Unassembled WGS sequence"/>
</dbReference>
<evidence type="ECO:0000259" key="3">
    <source>
        <dbReference type="Pfam" id="PF19040"/>
    </source>
</evidence>
<gene>
    <name evidence="4" type="ORF">EWE74_16690</name>
</gene>
<protein>
    <submittedName>
        <fullName evidence="4">Acyltransferase</fullName>
    </submittedName>
</protein>
<keyword evidence="1" id="KW-1133">Transmembrane helix</keyword>
<dbReference type="GO" id="GO:0009103">
    <property type="term" value="P:lipopolysaccharide biosynthetic process"/>
    <property type="evidence" value="ECO:0007669"/>
    <property type="project" value="TreeGrafter"/>
</dbReference>
<name>A0A4Q6XRT7_9SPHI</name>
<feature type="domain" description="SGNH" evidence="3">
    <location>
        <begin position="420"/>
        <end position="615"/>
    </location>
</feature>
<dbReference type="InterPro" id="IPR002656">
    <property type="entry name" value="Acyl_transf_3_dom"/>
</dbReference>
<keyword evidence="4" id="KW-0808">Transferase</keyword>
<feature type="transmembrane region" description="Helical" evidence="1">
    <location>
        <begin position="36"/>
        <end position="56"/>
    </location>
</feature>
<sequence>MYTHHMNFRYDIAFLRAIAILSVVLYHLGLPQFIDGYIGVDIFFVLSGYLMTKIILAQLDRDNFSLISFYRRRLIRILPALLVLILFFFILLYFVLGVKLYDFSRFALSSSIFVSNIYYYLSSGYFQPASQLNFLLHTWSLSIEWQFYILYPLLLMALRRLTNNHARYDLYFLCGLALISICCMYYAAQANQSFTFYMFHTRAWELVAGGIVFLCEKSFREKIPQRVRNGMAILCVFLLMVSVTGLLNMRSAGWPSLFTIVPVFATGLLILAQCNLRLFQFSAVKFVADISYSWYLWHWPLIVLGTYFSLSRHWSYLLAVFLLSFALGALSYRLVEIRSFLRTPKRLLVAGVLVITTTFMATQLPLYRFFPNPQEANLVAFHYQYPRERAAAQYGFGESHLLSRSRFEDFDTTRLLQFSNDQRNYLLLGDCHAGMFAHTLHRLARENNVNLLQATGDDVFPAPGVKPIFAGPTDLMHYIYDRYLPLYHDKIDKVILSANYASYSKHQVEDYLHAVEVYFGEMDIPLVYIGQTESYTVEYPAIEILRLKFGIEPRNYLQTYRTRANNFLKTSKIADKYIDVYHSPAIKSTNGVEGYMYDADHFSIFGTEQYRSIFSKKIFHSAPYSDTDGS</sequence>
<evidence type="ECO:0000256" key="1">
    <source>
        <dbReference type="SAM" id="Phobius"/>
    </source>
</evidence>
<feature type="transmembrane region" description="Helical" evidence="1">
    <location>
        <begin position="170"/>
        <end position="188"/>
    </location>
</feature>
<evidence type="ECO:0000313" key="5">
    <source>
        <dbReference type="Proteomes" id="UP000292855"/>
    </source>
</evidence>
<dbReference type="OrthoDB" id="290051at2"/>
<feature type="transmembrane region" description="Helical" evidence="1">
    <location>
        <begin position="12"/>
        <end position="30"/>
    </location>
</feature>
<feature type="domain" description="Acyltransferase 3" evidence="2">
    <location>
        <begin position="10"/>
        <end position="332"/>
    </location>
</feature>
<proteinExistence type="predicted"/>
<feature type="transmembrane region" description="Helical" evidence="1">
    <location>
        <begin position="316"/>
        <end position="335"/>
    </location>
</feature>
<keyword evidence="1" id="KW-0472">Membrane</keyword>
<organism evidence="4 5">
    <name type="scientific">Sphingobacterium corticibacterium</name>
    <dbReference type="NCBI Taxonomy" id="2484746"/>
    <lineage>
        <taxon>Bacteria</taxon>
        <taxon>Pseudomonadati</taxon>
        <taxon>Bacteroidota</taxon>
        <taxon>Sphingobacteriia</taxon>
        <taxon>Sphingobacteriales</taxon>
        <taxon>Sphingobacteriaceae</taxon>
        <taxon>Sphingobacterium</taxon>
    </lineage>
</organism>
<dbReference type="Pfam" id="PF19040">
    <property type="entry name" value="SGNH"/>
    <property type="match status" value="1"/>
</dbReference>
<evidence type="ECO:0000313" key="4">
    <source>
        <dbReference type="EMBL" id="RZF58956.1"/>
    </source>
</evidence>
<dbReference type="AlphaFoldDB" id="A0A4Q6XRT7"/>
<accession>A0A4Q6XRT7</accession>
<feature type="transmembrane region" description="Helical" evidence="1">
    <location>
        <begin position="253"/>
        <end position="272"/>
    </location>
</feature>
<comment type="caution">
    <text evidence="4">The sequence shown here is derived from an EMBL/GenBank/DDBJ whole genome shotgun (WGS) entry which is preliminary data.</text>
</comment>
<feature type="transmembrane region" description="Helical" evidence="1">
    <location>
        <begin position="227"/>
        <end position="247"/>
    </location>
</feature>
<keyword evidence="1" id="KW-0812">Transmembrane</keyword>
<feature type="transmembrane region" description="Helical" evidence="1">
    <location>
        <begin position="347"/>
        <end position="367"/>
    </location>
</feature>
<dbReference type="InterPro" id="IPR050879">
    <property type="entry name" value="Acyltransferase_3"/>
</dbReference>
<feature type="transmembrane region" description="Helical" evidence="1">
    <location>
        <begin position="194"/>
        <end position="215"/>
    </location>
</feature>
<dbReference type="GO" id="GO:0016020">
    <property type="term" value="C:membrane"/>
    <property type="evidence" value="ECO:0007669"/>
    <property type="project" value="TreeGrafter"/>
</dbReference>
<feature type="transmembrane region" description="Helical" evidence="1">
    <location>
        <begin position="77"/>
        <end position="96"/>
    </location>
</feature>
<feature type="transmembrane region" description="Helical" evidence="1">
    <location>
        <begin position="134"/>
        <end position="158"/>
    </location>
</feature>
<dbReference type="GO" id="GO:0016747">
    <property type="term" value="F:acyltransferase activity, transferring groups other than amino-acyl groups"/>
    <property type="evidence" value="ECO:0007669"/>
    <property type="project" value="InterPro"/>
</dbReference>